<evidence type="ECO:0000313" key="1">
    <source>
        <dbReference type="EMBL" id="OCB91543.1"/>
    </source>
</evidence>
<name>A0A9Q5I4J5_SANBA</name>
<evidence type="ECO:0000313" key="2">
    <source>
        <dbReference type="Proteomes" id="UP000757232"/>
    </source>
</evidence>
<dbReference type="AlphaFoldDB" id="A0A9Q5I4J5"/>
<organism evidence="1 2">
    <name type="scientific">Sanghuangporus baumii</name>
    <name type="common">Phellinus baumii</name>
    <dbReference type="NCBI Taxonomy" id="108892"/>
    <lineage>
        <taxon>Eukaryota</taxon>
        <taxon>Fungi</taxon>
        <taxon>Dikarya</taxon>
        <taxon>Basidiomycota</taxon>
        <taxon>Agaricomycotina</taxon>
        <taxon>Agaricomycetes</taxon>
        <taxon>Hymenochaetales</taxon>
        <taxon>Hymenochaetaceae</taxon>
        <taxon>Sanghuangporus</taxon>
    </lineage>
</organism>
<dbReference type="EMBL" id="LNZH02000081">
    <property type="protein sequence ID" value="OCB91543.1"/>
    <property type="molecule type" value="Genomic_DNA"/>
</dbReference>
<accession>A0A9Q5I4J5</accession>
<gene>
    <name evidence="1" type="ORF">A7U60_g1169</name>
</gene>
<proteinExistence type="predicted"/>
<dbReference type="Proteomes" id="UP000757232">
    <property type="component" value="Unassembled WGS sequence"/>
</dbReference>
<comment type="caution">
    <text evidence="1">The sequence shown here is derived from an EMBL/GenBank/DDBJ whole genome shotgun (WGS) entry which is preliminary data.</text>
</comment>
<reference evidence="1" key="1">
    <citation type="submission" date="2016-06" db="EMBL/GenBank/DDBJ databases">
        <title>Draft Genome sequence of the fungus Inonotus baumii.</title>
        <authorList>
            <person name="Zhu H."/>
            <person name="Lin W."/>
        </authorList>
    </citation>
    <scope>NUCLEOTIDE SEQUENCE</scope>
    <source>
        <strain evidence="1">821</strain>
    </source>
</reference>
<protein>
    <submittedName>
        <fullName evidence="1">Uncharacterized protein</fullName>
    </submittedName>
</protein>
<sequence>MRPYSRTRRELKNCLFCSQTVHAHPRDLGCEVLGSKKGVLKIIVIDLSLTGNALKTLSARVSDDFQVAVCSLSPLRIVDSETREFGNSLRMGCRNEAKDFSSFSEIRWAPFPSANHGVLQYRHGHAIVDPRRRTLDVSVLSHTEKFTAI</sequence>
<keyword evidence="2" id="KW-1185">Reference proteome</keyword>